<dbReference type="GO" id="GO:0019760">
    <property type="term" value="P:glucosinolate metabolic process"/>
    <property type="evidence" value="ECO:0007669"/>
    <property type="project" value="UniProtKB-ARBA"/>
</dbReference>
<feature type="compositionally biased region" description="Pro residues" evidence="3">
    <location>
        <begin position="1062"/>
        <end position="1081"/>
    </location>
</feature>
<reference evidence="5" key="1">
    <citation type="journal article" date="2021" name="Mol. Plant Microbe Interact.">
        <title>Complete Genome Sequence of the Plant-Pathogenic Fungus Colletotrichum lupini.</title>
        <authorList>
            <person name="Baroncelli R."/>
            <person name="Pensec F."/>
            <person name="Da Lio D."/>
            <person name="Boufleur T."/>
            <person name="Vicente I."/>
            <person name="Sarrocco S."/>
            <person name="Picot A."/>
            <person name="Baraldi E."/>
            <person name="Sukno S."/>
            <person name="Thon M."/>
            <person name="Le Floch G."/>
        </authorList>
    </citation>
    <scope>NUCLEOTIDE SEQUENCE</scope>
    <source>
        <strain evidence="5">IMI 504893</strain>
    </source>
</reference>
<feature type="transmembrane region" description="Helical" evidence="4">
    <location>
        <begin position="1005"/>
        <end position="1028"/>
    </location>
</feature>
<feature type="region of interest" description="Disordered" evidence="3">
    <location>
        <begin position="512"/>
        <end position="533"/>
    </location>
</feature>
<keyword evidence="6" id="KW-1185">Reference proteome</keyword>
<keyword evidence="4" id="KW-0812">Transmembrane</keyword>
<dbReference type="EMBL" id="CP019474">
    <property type="protein sequence ID" value="UQC78497.1"/>
    <property type="molecule type" value="Genomic_DNA"/>
</dbReference>
<accession>A0A9Q8SL84</accession>
<evidence type="ECO:0000256" key="1">
    <source>
        <dbReference type="ARBA" id="ARBA00022737"/>
    </source>
</evidence>
<feature type="region of interest" description="Disordered" evidence="3">
    <location>
        <begin position="1058"/>
        <end position="1101"/>
    </location>
</feature>
<dbReference type="KEGG" id="clup:CLUP02_03974"/>
<feature type="compositionally biased region" description="Basic and acidic residues" evidence="3">
    <location>
        <begin position="1212"/>
        <end position="1224"/>
    </location>
</feature>
<sequence>MRPLRAAGVSRRSATACLHTTAPSLVRLQRPRVHEKKRPAEPLVPYSWRPFEVPEVVLDLDSWDNPIARPYDKDEMQTQRKKWEQNSIVDATWQRIKHFEYERQRDSEKFAKVSVSHPWYQHWQVTDLDIMTAALKGDSRVGPQTQNRLTEEKPHQNDAWCDLKSVASKNAIPLTSLRDDKNFLSWLLQRRPTTASLPLKRQRETRAFIRRLEDLQSLQRYLQFLLQHGEKGFQLIHNADRDIAFVLSRLLTKPPRLRPFVDLLPFINSIFALQRQHGLPISPGLCGICLIISAKAFQLPAVSRYLKLGLKEGHWVGEGSSASDVKTAVKALIRCWDNKRRFPDVDRSGDIVRRLLGEGLGEDSAASFKVVAHHHPEDEGLKEQLAVLLHRVASAPKYPPSMHRTPHVLAEQTSFDSASPHSALSCLHANADSNAMWLAEVSSPEETSLEQAEPSPANPASPLGLQSKSGQAKLKRFPIPNRPGVTAKPRKLRHDLLYLWIELQQETRATGTWSADRSGSTYRWREDNTDRGSPHRMAFSSPLLTVLALALLPASTLAQNDPVNDFCRRFGHQTAVVDNKLFIDGGLVNWNPLSSFPANYSNTWLLYQDLSSSTASGMPPLYANLSKNGSIPNVAGGALWSDNVNKRLYLFGGERNAGESPMPFNLYGYDILNNQWDSFGPSRTGASISKVSYGAGVSVDTRGEAYYYGGWLSNASVPGWGTGPPVATTGLVRYTMDTNSFANNTGPDNVRRAEGSLHYIPAGDGGMLIYFGGIQDLAGNGSSTIGQPMDQIFIYDVLSSKWYTQKASGDVPGMRRRFCAGVTWAGDQSSYNIYMYGGANVPGVLGAGFDDLYILSIPTFTWIKMYPIGRNGTGDYPHHSMSCNIVPGRAQMIISGGTFPLSQDCDSPGQWGTHNADLGKQNAGKVVWELYKPNKTTYAVPDEVIAVVGGNGNGGATKTAPAAGFDYTDVSLLITLTASIPSRTPTRDVGSTGTPAPTGGLSTGAIIGIAIGAAVLVGAIALGCFFLVRKRRSDRFHTGASPPGPSHVYHAQSMSEAWSPPAASPYSPPYGPSPFTPPPLSAHPQSPHPMSAHTVPPHMGPPIELPSEPSYTTTPAALAGTTTLTNISSTASYPPQQAYFPETTTLLNRPQYDAHGNMWMPQVSMVQVATGVSPPLPEYTPARGDQKTPQPTAAEVRHEPPPQEPQELSADPDDRAEMSTRQEHQTYYNR</sequence>
<evidence type="ECO:0000256" key="2">
    <source>
        <dbReference type="ARBA" id="ARBA00023004"/>
    </source>
</evidence>
<protein>
    <submittedName>
        <fullName evidence="5">Cell wall anchored protein</fullName>
    </submittedName>
</protein>
<dbReference type="Gene3D" id="2.120.10.80">
    <property type="entry name" value="Kelch-type beta propeller"/>
    <property type="match status" value="2"/>
</dbReference>
<dbReference type="Proteomes" id="UP000830671">
    <property type="component" value="Chromosome 2"/>
</dbReference>
<feature type="region of interest" description="Disordered" evidence="3">
    <location>
        <begin position="1172"/>
        <end position="1230"/>
    </location>
</feature>
<keyword evidence="2" id="KW-0408">Iron</keyword>
<keyword evidence="1" id="KW-0677">Repeat</keyword>
<keyword evidence="4" id="KW-0472">Membrane</keyword>
<name>A0A9Q8SL84_9PEZI</name>
<feature type="compositionally biased region" description="Basic and acidic residues" evidence="3">
    <location>
        <begin position="523"/>
        <end position="533"/>
    </location>
</feature>
<dbReference type="GeneID" id="73338001"/>
<dbReference type="AlphaFoldDB" id="A0A9Q8SL84"/>
<feature type="region of interest" description="Disordered" evidence="3">
    <location>
        <begin position="441"/>
        <end position="486"/>
    </location>
</feature>
<gene>
    <name evidence="5" type="ORF">CLUP02_03974</name>
</gene>
<dbReference type="InterPro" id="IPR015915">
    <property type="entry name" value="Kelch-typ_b-propeller"/>
</dbReference>
<evidence type="ECO:0000313" key="6">
    <source>
        <dbReference type="Proteomes" id="UP000830671"/>
    </source>
</evidence>
<organism evidence="5 6">
    <name type="scientific">Colletotrichum lupini</name>
    <dbReference type="NCBI Taxonomy" id="145971"/>
    <lineage>
        <taxon>Eukaryota</taxon>
        <taxon>Fungi</taxon>
        <taxon>Dikarya</taxon>
        <taxon>Ascomycota</taxon>
        <taxon>Pezizomycotina</taxon>
        <taxon>Sordariomycetes</taxon>
        <taxon>Hypocreomycetidae</taxon>
        <taxon>Glomerellales</taxon>
        <taxon>Glomerellaceae</taxon>
        <taxon>Colletotrichum</taxon>
        <taxon>Colletotrichum acutatum species complex</taxon>
    </lineage>
</organism>
<dbReference type="RefSeq" id="XP_049140134.1">
    <property type="nucleotide sequence ID" value="XM_049282991.1"/>
</dbReference>
<dbReference type="PANTHER" id="PTHR47435">
    <property type="entry name" value="KELCH REPEAT PROTEIN (AFU_ORTHOLOGUE AFUA_5G12780)"/>
    <property type="match status" value="1"/>
</dbReference>
<evidence type="ECO:0000256" key="3">
    <source>
        <dbReference type="SAM" id="MobiDB-lite"/>
    </source>
</evidence>
<dbReference type="SUPFAM" id="SSF117281">
    <property type="entry name" value="Kelch motif"/>
    <property type="match status" value="1"/>
</dbReference>
<evidence type="ECO:0000256" key="4">
    <source>
        <dbReference type="SAM" id="Phobius"/>
    </source>
</evidence>
<dbReference type="PANTHER" id="PTHR47435:SF4">
    <property type="entry name" value="KELCH REPEAT PROTEIN (AFU_ORTHOLOGUE AFUA_5G12780)"/>
    <property type="match status" value="1"/>
</dbReference>
<keyword evidence="4" id="KW-1133">Transmembrane helix</keyword>
<feature type="compositionally biased region" description="Polar residues" evidence="3">
    <location>
        <begin position="512"/>
        <end position="521"/>
    </location>
</feature>
<evidence type="ECO:0000313" key="5">
    <source>
        <dbReference type="EMBL" id="UQC78497.1"/>
    </source>
</evidence>
<proteinExistence type="predicted"/>